<protein>
    <recommendedName>
        <fullName evidence="7">WRKY domain-containing protein</fullName>
    </recommendedName>
</protein>
<evidence type="ECO:0000256" key="4">
    <source>
        <dbReference type="ARBA" id="ARBA00023163"/>
    </source>
</evidence>
<sequence>MASASDIISLILQGCKLAREVESSLANQPQPEALAKSLDEIIRVFMAANDGLNVAQENPICSYPAGTMLHQQKEGLQESLVASSTSCASVMELYHLHEMSSSSSRRLVEITRNQMSASGDVQAMDTSEASRGAAASSSSQRQRRRNNNEEKRTLRVPAPTGGNTEIPPEDGFTWRKYGQKDIYGSKFPRGYYRCTHQKFYQCPAKKQVQRLDDDPFTYEVNYRGEHTCHMSATAPIISSVPHPPQGPSAAETTQEIPGGNFLGNWLEFSLGGTTSSGGIVTAAVGSASSSSTIFSRYGRETAGHEYQYPVADMADALFNSGSSSASNSMELIFTTSSMHHKQRDHEAPDNKK</sequence>
<reference evidence="8 9" key="1">
    <citation type="submission" date="2021-09" db="EMBL/GenBank/DDBJ databases">
        <title>Genomic insights and catalytic innovation underlie evolution of tropane alkaloids biosynthesis.</title>
        <authorList>
            <person name="Wang Y.-J."/>
            <person name="Tian T."/>
            <person name="Huang J.-P."/>
            <person name="Huang S.-X."/>
        </authorList>
    </citation>
    <scope>NUCLEOTIDE SEQUENCE [LARGE SCALE GENOMIC DNA]</scope>
    <source>
        <strain evidence="8">KIB-2018</strain>
        <tissue evidence="8">Leaf</tissue>
    </source>
</reference>
<organism evidence="8 9">
    <name type="scientific">Erythroxylum novogranatense</name>
    <dbReference type="NCBI Taxonomy" id="1862640"/>
    <lineage>
        <taxon>Eukaryota</taxon>
        <taxon>Viridiplantae</taxon>
        <taxon>Streptophyta</taxon>
        <taxon>Embryophyta</taxon>
        <taxon>Tracheophyta</taxon>
        <taxon>Spermatophyta</taxon>
        <taxon>Magnoliopsida</taxon>
        <taxon>eudicotyledons</taxon>
        <taxon>Gunneridae</taxon>
        <taxon>Pentapetalae</taxon>
        <taxon>rosids</taxon>
        <taxon>fabids</taxon>
        <taxon>Malpighiales</taxon>
        <taxon>Erythroxylaceae</taxon>
        <taxon>Erythroxylum</taxon>
    </lineage>
</organism>
<evidence type="ECO:0000313" key="8">
    <source>
        <dbReference type="EMBL" id="KAJ8764123.1"/>
    </source>
</evidence>
<dbReference type="SUPFAM" id="SSF118290">
    <property type="entry name" value="WRKY DNA-binding domain"/>
    <property type="match status" value="1"/>
</dbReference>
<dbReference type="InterPro" id="IPR036576">
    <property type="entry name" value="WRKY_dom_sf"/>
</dbReference>
<dbReference type="AlphaFoldDB" id="A0AAV8TD31"/>
<dbReference type="GO" id="GO:0005634">
    <property type="term" value="C:nucleus"/>
    <property type="evidence" value="ECO:0007669"/>
    <property type="project" value="UniProtKB-SubCell"/>
</dbReference>
<comment type="caution">
    <text evidence="8">The sequence shown here is derived from an EMBL/GenBank/DDBJ whole genome shotgun (WGS) entry which is preliminary data.</text>
</comment>
<evidence type="ECO:0000256" key="2">
    <source>
        <dbReference type="ARBA" id="ARBA00023015"/>
    </source>
</evidence>
<name>A0AAV8TD31_9ROSI</name>
<dbReference type="Gene3D" id="2.20.25.80">
    <property type="entry name" value="WRKY domain"/>
    <property type="match status" value="1"/>
</dbReference>
<dbReference type="InterPro" id="IPR003657">
    <property type="entry name" value="WRKY_dom"/>
</dbReference>
<evidence type="ECO:0000256" key="1">
    <source>
        <dbReference type="ARBA" id="ARBA00004123"/>
    </source>
</evidence>
<evidence type="ECO:0000256" key="5">
    <source>
        <dbReference type="ARBA" id="ARBA00023242"/>
    </source>
</evidence>
<feature type="domain" description="WRKY" evidence="7">
    <location>
        <begin position="169"/>
        <end position="231"/>
    </location>
</feature>
<keyword evidence="3" id="KW-0238">DNA-binding</keyword>
<dbReference type="PANTHER" id="PTHR31282">
    <property type="entry name" value="WRKY TRANSCRIPTION FACTOR 21-RELATED"/>
    <property type="match status" value="1"/>
</dbReference>
<feature type="region of interest" description="Disordered" evidence="6">
    <location>
        <begin position="116"/>
        <end position="172"/>
    </location>
</feature>
<evidence type="ECO:0000256" key="6">
    <source>
        <dbReference type="SAM" id="MobiDB-lite"/>
    </source>
</evidence>
<evidence type="ECO:0000256" key="3">
    <source>
        <dbReference type="ARBA" id="ARBA00023125"/>
    </source>
</evidence>
<dbReference type="Proteomes" id="UP001159364">
    <property type="component" value="Linkage Group LG05"/>
</dbReference>
<feature type="compositionally biased region" description="Low complexity" evidence="6">
    <location>
        <begin position="129"/>
        <end position="140"/>
    </location>
</feature>
<keyword evidence="5" id="KW-0539">Nucleus</keyword>
<dbReference type="Pfam" id="PF03106">
    <property type="entry name" value="WRKY"/>
    <property type="match status" value="1"/>
</dbReference>
<dbReference type="EMBL" id="JAIWQS010000005">
    <property type="protein sequence ID" value="KAJ8764123.1"/>
    <property type="molecule type" value="Genomic_DNA"/>
</dbReference>
<dbReference type="GO" id="GO:0003700">
    <property type="term" value="F:DNA-binding transcription factor activity"/>
    <property type="evidence" value="ECO:0007669"/>
    <property type="project" value="InterPro"/>
</dbReference>
<comment type="subcellular location">
    <subcellularLocation>
        <location evidence="1">Nucleus</location>
    </subcellularLocation>
</comment>
<dbReference type="GO" id="GO:0043565">
    <property type="term" value="F:sequence-specific DNA binding"/>
    <property type="evidence" value="ECO:0007669"/>
    <property type="project" value="InterPro"/>
</dbReference>
<keyword evidence="4" id="KW-0804">Transcription</keyword>
<accession>A0AAV8TD31</accession>
<keyword evidence="2" id="KW-0805">Transcription regulation</keyword>
<feature type="compositionally biased region" description="Polar residues" evidence="6">
    <location>
        <begin position="116"/>
        <end position="127"/>
    </location>
</feature>
<evidence type="ECO:0000259" key="7">
    <source>
        <dbReference type="PROSITE" id="PS50811"/>
    </source>
</evidence>
<keyword evidence="9" id="KW-1185">Reference proteome</keyword>
<dbReference type="PROSITE" id="PS50811">
    <property type="entry name" value="WRKY"/>
    <property type="match status" value="1"/>
</dbReference>
<dbReference type="SMART" id="SM00774">
    <property type="entry name" value="WRKY"/>
    <property type="match status" value="1"/>
</dbReference>
<dbReference type="InterPro" id="IPR044810">
    <property type="entry name" value="WRKY_plant"/>
</dbReference>
<evidence type="ECO:0000313" key="9">
    <source>
        <dbReference type="Proteomes" id="UP001159364"/>
    </source>
</evidence>
<proteinExistence type="predicted"/>
<gene>
    <name evidence="8" type="ORF">K2173_005029</name>
</gene>